<keyword evidence="4" id="KW-1185">Reference proteome</keyword>
<keyword evidence="1" id="KW-0812">Transmembrane</keyword>
<keyword evidence="1" id="KW-0472">Membrane</keyword>
<dbReference type="EMBL" id="BTRK01000002">
    <property type="protein sequence ID" value="GMR36747.1"/>
    <property type="molecule type" value="Genomic_DNA"/>
</dbReference>
<keyword evidence="2" id="KW-0732">Signal</keyword>
<comment type="caution">
    <text evidence="3">The sequence shown here is derived from an EMBL/GenBank/DDBJ whole genome shotgun (WGS) entry which is preliminary data.</text>
</comment>
<feature type="transmembrane region" description="Helical" evidence="1">
    <location>
        <begin position="179"/>
        <end position="198"/>
    </location>
</feature>
<proteinExistence type="predicted"/>
<dbReference type="AlphaFoldDB" id="A0AAN4ZFB0"/>
<dbReference type="Proteomes" id="UP001328107">
    <property type="component" value="Unassembled WGS sequence"/>
</dbReference>
<keyword evidence="1" id="KW-1133">Transmembrane helix</keyword>
<reference evidence="4" key="1">
    <citation type="submission" date="2022-10" db="EMBL/GenBank/DDBJ databases">
        <title>Genome assembly of Pristionchus species.</title>
        <authorList>
            <person name="Yoshida K."/>
            <person name="Sommer R.J."/>
        </authorList>
    </citation>
    <scope>NUCLEOTIDE SEQUENCE [LARGE SCALE GENOMIC DNA]</scope>
    <source>
        <strain evidence="4">RS5460</strain>
    </source>
</reference>
<evidence type="ECO:0000256" key="2">
    <source>
        <dbReference type="SAM" id="SignalP"/>
    </source>
</evidence>
<gene>
    <name evidence="3" type="ORF">PMAYCL1PPCAC_06942</name>
</gene>
<evidence type="ECO:0000313" key="3">
    <source>
        <dbReference type="EMBL" id="GMR36747.1"/>
    </source>
</evidence>
<evidence type="ECO:0000313" key="4">
    <source>
        <dbReference type="Proteomes" id="UP001328107"/>
    </source>
</evidence>
<feature type="signal peptide" evidence="2">
    <location>
        <begin position="1"/>
        <end position="23"/>
    </location>
</feature>
<sequence length="201" mass="23022">MRLVTHLYSSLLFLLLSIQELTASEGRIHCGNAIFCFPNKKSNEFEYYEKMSKEMEVIMKGSAGENTTGIPMVEGSTLFRKLTEMRKFLCSDMSITGFLLDENAKNWTTQCVWNGRDYNGICMPAPTKADAIFYYIEKNEWKKRLQIYREKIGCSVKEIAKVDSAEEQFVCRERCMQGGISYAASMIMIASFCISFMINCV</sequence>
<protein>
    <submittedName>
        <fullName evidence="3">Uncharacterized protein</fullName>
    </submittedName>
</protein>
<feature type="chain" id="PRO_5042900545" evidence="2">
    <location>
        <begin position="24"/>
        <end position="201"/>
    </location>
</feature>
<organism evidence="3 4">
    <name type="scientific">Pristionchus mayeri</name>
    <dbReference type="NCBI Taxonomy" id="1317129"/>
    <lineage>
        <taxon>Eukaryota</taxon>
        <taxon>Metazoa</taxon>
        <taxon>Ecdysozoa</taxon>
        <taxon>Nematoda</taxon>
        <taxon>Chromadorea</taxon>
        <taxon>Rhabditida</taxon>
        <taxon>Rhabditina</taxon>
        <taxon>Diplogasteromorpha</taxon>
        <taxon>Diplogasteroidea</taxon>
        <taxon>Neodiplogasteridae</taxon>
        <taxon>Pristionchus</taxon>
    </lineage>
</organism>
<accession>A0AAN4ZFB0</accession>
<name>A0AAN4ZFB0_9BILA</name>
<evidence type="ECO:0000256" key="1">
    <source>
        <dbReference type="SAM" id="Phobius"/>
    </source>
</evidence>